<dbReference type="InterPro" id="IPR005303">
    <property type="entry name" value="MOCOS_middle"/>
</dbReference>
<dbReference type="Pfam" id="PF03473">
    <property type="entry name" value="MOSC"/>
    <property type="match status" value="1"/>
</dbReference>
<dbReference type="Proteomes" id="UP000184693">
    <property type="component" value="Unassembled WGS sequence"/>
</dbReference>
<accession>A0A1N6GRI9</accession>
<dbReference type="AlphaFoldDB" id="A0A1N6GRI9"/>
<proteinExistence type="predicted"/>
<evidence type="ECO:0000313" key="2">
    <source>
        <dbReference type="EMBL" id="SIO10161.1"/>
    </source>
</evidence>
<evidence type="ECO:0000259" key="1">
    <source>
        <dbReference type="PROSITE" id="PS51340"/>
    </source>
</evidence>
<dbReference type="PROSITE" id="PS51340">
    <property type="entry name" value="MOSC"/>
    <property type="match status" value="1"/>
</dbReference>
<organism evidence="2 3">
    <name type="scientific">Paraburkholderia phenazinium</name>
    <dbReference type="NCBI Taxonomy" id="60549"/>
    <lineage>
        <taxon>Bacteria</taxon>
        <taxon>Pseudomonadati</taxon>
        <taxon>Pseudomonadota</taxon>
        <taxon>Betaproteobacteria</taxon>
        <taxon>Burkholderiales</taxon>
        <taxon>Burkholderiaceae</taxon>
        <taxon>Paraburkholderia</taxon>
    </lineage>
</organism>
<dbReference type="PANTHER" id="PTHR14237">
    <property type="entry name" value="MOLYBDOPTERIN COFACTOR SULFURASE MOSC"/>
    <property type="match status" value="1"/>
</dbReference>
<dbReference type="SUPFAM" id="SSF50800">
    <property type="entry name" value="PK beta-barrel domain-like"/>
    <property type="match status" value="1"/>
</dbReference>
<dbReference type="GO" id="GO:0003824">
    <property type="term" value="F:catalytic activity"/>
    <property type="evidence" value="ECO:0007669"/>
    <property type="project" value="InterPro"/>
</dbReference>
<reference evidence="2 3" key="1">
    <citation type="submission" date="2016-11" db="EMBL/GenBank/DDBJ databases">
        <authorList>
            <person name="Jaros S."/>
            <person name="Januszkiewicz K."/>
            <person name="Wedrychowicz H."/>
        </authorList>
    </citation>
    <scope>NUCLEOTIDE SEQUENCE [LARGE SCALE GENOMIC DNA]</scope>
    <source>
        <strain evidence="2 3">GAS86</strain>
    </source>
</reference>
<dbReference type="SUPFAM" id="SSF141673">
    <property type="entry name" value="MOSC N-terminal domain-like"/>
    <property type="match status" value="1"/>
</dbReference>
<protein>
    <recommendedName>
        <fullName evidence="1">MOSC domain-containing protein</fullName>
    </recommendedName>
</protein>
<name>A0A1N6GRI9_9BURK</name>
<dbReference type="GO" id="GO:0030170">
    <property type="term" value="F:pyridoxal phosphate binding"/>
    <property type="evidence" value="ECO:0007669"/>
    <property type="project" value="InterPro"/>
</dbReference>
<gene>
    <name evidence="2" type="ORF">SAMN05444168_2625</name>
</gene>
<dbReference type="RefSeq" id="WP_074264626.1">
    <property type="nucleotide sequence ID" value="NZ_FSRM01000001.1"/>
</dbReference>
<dbReference type="GO" id="GO:0030151">
    <property type="term" value="F:molybdenum ion binding"/>
    <property type="evidence" value="ECO:0007669"/>
    <property type="project" value="InterPro"/>
</dbReference>
<dbReference type="OrthoDB" id="581532at2"/>
<dbReference type="Pfam" id="PF03476">
    <property type="entry name" value="MOSC_N"/>
    <property type="match status" value="1"/>
</dbReference>
<dbReference type="InterPro" id="IPR005302">
    <property type="entry name" value="MoCF_Sase_C"/>
</dbReference>
<sequence length="289" mass="31386">MPAVSGLYVYPIKSCTGIALNEARLLPSGLEYDRNWLVCTPSGQMLTQRSHGRLALIQVALGESELIVSARGMPELRTPLAAEALEQPERFDVTVWRDTMPAFDTGPQTAAWFTAFLGEPVRLARFDPAVQRVVDPDWTGDMQAITHFADGFPLLVIGEGSLADLNRRLAGKGAPPIPMNRFRPNLVFNGLDAYEEDFVDSLTVWTGEGAVQVRLVKPCARCPMPTIDQASGVPDPLWPNEPLDTMSAYRANARLDGALTFGQNGIVSTGFGAVLALGQQIDAELAFDD</sequence>
<dbReference type="InterPro" id="IPR011037">
    <property type="entry name" value="Pyrv_Knase-like_insert_dom_sf"/>
</dbReference>
<dbReference type="PANTHER" id="PTHR14237:SF19">
    <property type="entry name" value="MITOCHONDRIAL AMIDOXIME REDUCING COMPONENT 1"/>
    <property type="match status" value="1"/>
</dbReference>
<dbReference type="EMBL" id="FSRM01000001">
    <property type="protein sequence ID" value="SIO10161.1"/>
    <property type="molecule type" value="Genomic_DNA"/>
</dbReference>
<evidence type="ECO:0000313" key="3">
    <source>
        <dbReference type="Proteomes" id="UP000184693"/>
    </source>
</evidence>
<feature type="domain" description="MOSC" evidence="1">
    <location>
        <begin position="121"/>
        <end position="284"/>
    </location>
</feature>